<dbReference type="Pfam" id="PF06022">
    <property type="entry name" value="Cir_Bir_Yir"/>
    <property type="match status" value="1"/>
</dbReference>
<keyword evidence="1" id="KW-0812">Transmembrane</keyword>
<dbReference type="EMBL" id="LR215062">
    <property type="protein sequence ID" value="VEV55624.1"/>
    <property type="molecule type" value="Genomic_DNA"/>
</dbReference>
<keyword evidence="1" id="KW-1133">Transmembrane helix</keyword>
<name>A0A449BQB3_PLAVN</name>
<evidence type="ECO:0000313" key="2">
    <source>
        <dbReference type="EMBL" id="VEV55624.1"/>
    </source>
</evidence>
<sequence length="284" mass="32850">MEQSSDNLKDVYKEIGTIDSYFGVKKENGKISLYYDPSFLKYCNYSNNTGKGGCNDYFQWASCGFIYLVETLKKYILDYDKLAEYAILWLCYKLNIAPNGCDMNLVKFYNNHIEKNNDYKKKINGDDSPTYKDIIDKKKYLMNIKEIPKFNALFYILFLSYNLIDANDFNCTDYSSFPTRFVSQFKELNKNSNNIKGSLYTQILSTLSNDYKNIKNIYHEKKSCEFPPLPELTPKNPEGTSSSSSILNTLIPGLSTFAIPVFLGVAYKTIYKKKIKKSKEENET</sequence>
<gene>
    <name evidence="2" type="ORF">PVVCY_0602500</name>
</gene>
<accession>A0A449BQB3</accession>
<dbReference type="Proteomes" id="UP000290582">
    <property type="component" value="Chromosome PVVCY_06"/>
</dbReference>
<protein>
    <submittedName>
        <fullName evidence="2">PIR protein CIR protein</fullName>
    </submittedName>
</protein>
<evidence type="ECO:0000313" key="3">
    <source>
        <dbReference type="Proteomes" id="UP000290582"/>
    </source>
</evidence>
<keyword evidence="1" id="KW-0472">Membrane</keyword>
<dbReference type="InterPro" id="IPR006477">
    <property type="entry name" value="Yir_bir_cir"/>
</dbReference>
<dbReference type="VEuPathDB" id="PlasmoDB:PVVCY_0602500"/>
<dbReference type="NCBIfam" id="TIGR01590">
    <property type="entry name" value="yir-bir-cir_Pla"/>
    <property type="match status" value="1"/>
</dbReference>
<dbReference type="RefSeq" id="XP_037490296.1">
    <property type="nucleotide sequence ID" value="XM_037634152.1"/>
</dbReference>
<organism evidence="2 3">
    <name type="scientific">Plasmodium vinckei vinckei</name>
    <dbReference type="NCBI Taxonomy" id="54757"/>
    <lineage>
        <taxon>Eukaryota</taxon>
        <taxon>Sar</taxon>
        <taxon>Alveolata</taxon>
        <taxon>Apicomplexa</taxon>
        <taxon>Aconoidasida</taxon>
        <taxon>Haemosporida</taxon>
        <taxon>Plasmodiidae</taxon>
        <taxon>Plasmodium</taxon>
        <taxon>Plasmodium (Vinckeia)</taxon>
    </lineage>
</organism>
<proteinExistence type="predicted"/>
<reference evidence="2 3" key="1">
    <citation type="submission" date="2019-01" db="EMBL/GenBank/DDBJ databases">
        <authorList>
            <person name="Ramaprasad A."/>
        </authorList>
    </citation>
    <scope>NUCLEOTIDE SEQUENCE [LARGE SCALE GENOMIC DNA]</scope>
</reference>
<feature type="transmembrane region" description="Helical" evidence="1">
    <location>
        <begin position="147"/>
        <end position="164"/>
    </location>
</feature>
<dbReference type="GeneID" id="59892997"/>
<feature type="transmembrane region" description="Helical" evidence="1">
    <location>
        <begin position="246"/>
        <end position="267"/>
    </location>
</feature>
<dbReference type="AlphaFoldDB" id="A0A449BQB3"/>
<evidence type="ECO:0000256" key="1">
    <source>
        <dbReference type="SAM" id="Phobius"/>
    </source>
</evidence>
<dbReference type="KEGG" id="pvv:PVVCY_0602500"/>